<reference evidence="2 3" key="1">
    <citation type="journal article" date="2014" name="PLoS ONE">
        <title>Genome Information of Methylobacterium oryzae, a Plant-Probiotic Methylotroph in the Phyllosphere.</title>
        <authorList>
            <person name="Kwak M.J."/>
            <person name="Jeong H."/>
            <person name="Madhaiyan M."/>
            <person name="Lee Y."/>
            <person name="Sa T.M."/>
            <person name="Oh T.K."/>
            <person name="Kim J.F."/>
        </authorList>
    </citation>
    <scope>NUCLEOTIDE SEQUENCE [LARGE SCALE GENOMIC DNA]</scope>
    <source>
        <strain evidence="2 3">CBMB20</strain>
    </source>
</reference>
<feature type="region of interest" description="Disordered" evidence="1">
    <location>
        <begin position="1"/>
        <end position="53"/>
    </location>
</feature>
<dbReference type="HOGENOM" id="CLU_3063353_0_0_5"/>
<dbReference type="KEGG" id="mor:MOC_3879"/>
<dbReference type="Proteomes" id="UP000029492">
    <property type="component" value="Chromosome"/>
</dbReference>
<dbReference type="EMBL" id="CP003811">
    <property type="protein sequence ID" value="AIQ91634.1"/>
    <property type="molecule type" value="Genomic_DNA"/>
</dbReference>
<sequence>MSRAGTIPAGTVDRKPRPARRVRLRRAGPLSIRDLGSRPGAPSHHVANLGGDW</sequence>
<dbReference type="AlphaFoldDB" id="A0A089QAL2"/>
<gene>
    <name evidence="2" type="ORF">MOC_3879</name>
</gene>
<accession>A0A089QAL2</accession>
<evidence type="ECO:0000313" key="2">
    <source>
        <dbReference type="EMBL" id="AIQ91634.1"/>
    </source>
</evidence>
<dbReference type="STRING" id="693986.MOC_3879"/>
<protein>
    <submittedName>
        <fullName evidence="2">Protein of unassigned function</fullName>
    </submittedName>
</protein>
<proteinExistence type="predicted"/>
<feature type="compositionally biased region" description="Basic residues" evidence="1">
    <location>
        <begin position="17"/>
        <end position="26"/>
    </location>
</feature>
<name>A0A089QAL2_9HYPH</name>
<evidence type="ECO:0000256" key="1">
    <source>
        <dbReference type="SAM" id="MobiDB-lite"/>
    </source>
</evidence>
<keyword evidence="3" id="KW-1185">Reference proteome</keyword>
<organism evidence="2 3">
    <name type="scientific">Methylobacterium oryzae CBMB20</name>
    <dbReference type="NCBI Taxonomy" id="693986"/>
    <lineage>
        <taxon>Bacteria</taxon>
        <taxon>Pseudomonadati</taxon>
        <taxon>Pseudomonadota</taxon>
        <taxon>Alphaproteobacteria</taxon>
        <taxon>Hyphomicrobiales</taxon>
        <taxon>Methylobacteriaceae</taxon>
        <taxon>Methylobacterium</taxon>
    </lineage>
</organism>
<evidence type="ECO:0000313" key="3">
    <source>
        <dbReference type="Proteomes" id="UP000029492"/>
    </source>
</evidence>